<keyword evidence="6" id="KW-0285">Flavoprotein</keyword>
<accession>A0A1H9SI44</accession>
<comment type="cofactor">
    <cofactor evidence="1">
        <name>FAD</name>
        <dbReference type="ChEBI" id="CHEBI:57692"/>
    </cofactor>
</comment>
<dbReference type="InterPro" id="IPR036188">
    <property type="entry name" value="FAD/NAD-bd_sf"/>
</dbReference>
<keyword evidence="16" id="KW-1185">Reference proteome</keyword>
<dbReference type="SUPFAM" id="SSF51905">
    <property type="entry name" value="FAD/NAD(P)-binding domain"/>
    <property type="match status" value="2"/>
</dbReference>
<dbReference type="EC" id="1.14.13.59" evidence="4"/>
<evidence type="ECO:0000256" key="9">
    <source>
        <dbReference type="ARBA" id="ARBA00023002"/>
    </source>
</evidence>
<sequence length="442" mass="51079">MQQTNPYDLIGIGIGPFNLGMAALLEDIDDVKAIFFDETPTFNWHPGMLIEGADLQVPFLADLVTFADPTSRFSFVNYLHRHNRLFTFYFFNRFDIPRREYNDYAQWVASQLSSCQFGTKVTDVIDHPDEDNPFYEVVVENRETKVTERFFAKHIVLGTGTKPAIPAGFDQFPSEDVLHTSQYQYYKEEYEKADAIVIAGSGQSAAEVFLEQLQKQERGKPFLYWLTRSPGFFQLEAGKLGQEVFSPDYIDYFHSLSYEKRKSELPNLSQLRNGVEESTLHDIYDLLYHRSVHTNDPAAAIQANTQLKDIKQEEKGYQITCYQTQQEQTFTIQADKIILATGYKPDIPDWLTKFNDLIEWEDSKRYAVTRDYRLQFKKDRSHHIFTLTNLEHSHGAGATNLALSVQRNMTVINRIAGREVYQEPDNTVFQNFGIGQLEDKRG</sequence>
<dbReference type="STRING" id="1601833.SAMN05518684_104235"/>
<name>A0A1H9SI44_9BACI</name>
<organism evidence="15 16">
    <name type="scientific">Salipaludibacillus aurantiacus</name>
    <dbReference type="NCBI Taxonomy" id="1601833"/>
    <lineage>
        <taxon>Bacteria</taxon>
        <taxon>Bacillati</taxon>
        <taxon>Bacillota</taxon>
        <taxon>Bacilli</taxon>
        <taxon>Bacillales</taxon>
        <taxon>Bacillaceae</taxon>
    </lineage>
</organism>
<keyword evidence="7" id="KW-0274">FAD</keyword>
<evidence type="ECO:0000313" key="16">
    <source>
        <dbReference type="Proteomes" id="UP000198571"/>
    </source>
</evidence>
<evidence type="ECO:0000256" key="6">
    <source>
        <dbReference type="ARBA" id="ARBA00022630"/>
    </source>
</evidence>
<evidence type="ECO:0000256" key="4">
    <source>
        <dbReference type="ARBA" id="ARBA00013076"/>
    </source>
</evidence>
<dbReference type="PANTHER" id="PTHR42802">
    <property type="entry name" value="MONOOXYGENASE"/>
    <property type="match status" value="1"/>
</dbReference>
<dbReference type="GO" id="GO:0047091">
    <property type="term" value="F:L-lysine 6-monooxygenase (NADPH) activity"/>
    <property type="evidence" value="ECO:0007669"/>
    <property type="project" value="UniProtKB-EC"/>
</dbReference>
<comment type="similarity">
    <text evidence="3">Belongs to the lysine N(6)-hydroxylase/L-ornithine N(5)-oxygenase family.</text>
</comment>
<evidence type="ECO:0000256" key="12">
    <source>
        <dbReference type="ARBA" id="ARBA00032493"/>
    </source>
</evidence>
<evidence type="ECO:0000256" key="11">
    <source>
        <dbReference type="ARBA" id="ARBA00031158"/>
    </source>
</evidence>
<dbReference type="PANTHER" id="PTHR42802:SF1">
    <property type="entry name" value="L-ORNITHINE N(5)-MONOOXYGENASE"/>
    <property type="match status" value="1"/>
</dbReference>
<evidence type="ECO:0000256" key="14">
    <source>
        <dbReference type="ARBA" id="ARBA00048407"/>
    </source>
</evidence>
<keyword evidence="9" id="KW-0560">Oxidoreductase</keyword>
<reference evidence="16" key="1">
    <citation type="submission" date="2016-10" db="EMBL/GenBank/DDBJ databases">
        <authorList>
            <person name="Varghese N."/>
            <person name="Submissions S."/>
        </authorList>
    </citation>
    <scope>NUCLEOTIDE SEQUENCE [LARGE SCALE GENOMIC DNA]</scope>
    <source>
        <strain evidence="16">S9</strain>
    </source>
</reference>
<dbReference type="EMBL" id="FOGT01000004">
    <property type="protein sequence ID" value="SER84647.1"/>
    <property type="molecule type" value="Genomic_DNA"/>
</dbReference>
<comment type="pathway">
    <text evidence="2">Siderophore biosynthesis.</text>
</comment>
<dbReference type="Gene3D" id="3.50.50.60">
    <property type="entry name" value="FAD/NAD(P)-binding domain"/>
    <property type="match status" value="1"/>
</dbReference>
<evidence type="ECO:0000256" key="7">
    <source>
        <dbReference type="ARBA" id="ARBA00022827"/>
    </source>
</evidence>
<comment type="catalytic activity">
    <reaction evidence="14">
        <text>L-lysine + NADPH + O2 = N(6)-hydroxy-L-lysine + NADP(+) + H2O</text>
        <dbReference type="Rhea" id="RHEA:23228"/>
        <dbReference type="ChEBI" id="CHEBI:15377"/>
        <dbReference type="ChEBI" id="CHEBI:15379"/>
        <dbReference type="ChEBI" id="CHEBI:32551"/>
        <dbReference type="ChEBI" id="CHEBI:57783"/>
        <dbReference type="ChEBI" id="CHEBI:57820"/>
        <dbReference type="ChEBI" id="CHEBI:58349"/>
        <dbReference type="EC" id="1.14.13.59"/>
    </reaction>
</comment>
<evidence type="ECO:0000256" key="8">
    <source>
        <dbReference type="ARBA" id="ARBA00022857"/>
    </source>
</evidence>
<evidence type="ECO:0000256" key="2">
    <source>
        <dbReference type="ARBA" id="ARBA00004924"/>
    </source>
</evidence>
<evidence type="ECO:0000256" key="3">
    <source>
        <dbReference type="ARBA" id="ARBA00007588"/>
    </source>
</evidence>
<dbReference type="RefSeq" id="WP_093049133.1">
    <property type="nucleotide sequence ID" value="NZ_FOGT01000004.1"/>
</dbReference>
<dbReference type="Proteomes" id="UP000198571">
    <property type="component" value="Unassembled WGS sequence"/>
</dbReference>
<evidence type="ECO:0000256" key="5">
    <source>
        <dbReference type="ARBA" id="ARBA00016406"/>
    </source>
</evidence>
<evidence type="ECO:0000313" key="15">
    <source>
        <dbReference type="EMBL" id="SER84647.1"/>
    </source>
</evidence>
<proteinExistence type="inferred from homology"/>
<gene>
    <name evidence="15" type="ORF">SAMN05518684_104235</name>
</gene>
<keyword evidence="8" id="KW-0521">NADP</keyword>
<dbReference type="InterPro" id="IPR025700">
    <property type="entry name" value="Lys/Orn_oxygenase"/>
</dbReference>
<dbReference type="OrthoDB" id="7527071at2"/>
<dbReference type="AlphaFoldDB" id="A0A1H9SI44"/>
<evidence type="ECO:0000256" key="10">
    <source>
        <dbReference type="ARBA" id="ARBA00029939"/>
    </source>
</evidence>
<protein>
    <recommendedName>
        <fullName evidence="5">L-lysine N6-monooxygenase MbtG</fullName>
        <ecNumber evidence="4">1.14.13.59</ecNumber>
    </recommendedName>
    <alternativeName>
        <fullName evidence="13">Lysine 6-N-hydroxylase</fullName>
    </alternativeName>
    <alternativeName>
        <fullName evidence="12">Lysine N6-hydroxylase</fullName>
    </alternativeName>
    <alternativeName>
        <fullName evidence="10">Lysine-N-oxygenase</fullName>
    </alternativeName>
    <alternativeName>
        <fullName evidence="11">Mycobactin synthase protein G</fullName>
    </alternativeName>
</protein>
<evidence type="ECO:0000256" key="13">
    <source>
        <dbReference type="ARBA" id="ARBA00032738"/>
    </source>
</evidence>
<evidence type="ECO:0000256" key="1">
    <source>
        <dbReference type="ARBA" id="ARBA00001974"/>
    </source>
</evidence>
<dbReference type="Pfam" id="PF13434">
    <property type="entry name" value="Lys_Orn_oxgnase"/>
    <property type="match status" value="1"/>
</dbReference>